<dbReference type="RefSeq" id="WP_197002444.1">
    <property type="nucleotide sequence ID" value="NZ_BONS01000003.1"/>
</dbReference>
<dbReference type="PANTHER" id="PTHR30061">
    <property type="entry name" value="MALTOSE-BINDING PERIPLASMIC PROTEIN"/>
    <property type="match status" value="1"/>
</dbReference>
<keyword evidence="6" id="KW-1185">Reference proteome</keyword>
<accession>A0A8J7GBC6</accession>
<dbReference type="GO" id="GO:0055052">
    <property type="term" value="C:ATP-binding cassette (ABC) transporter complex, substrate-binding subunit-containing"/>
    <property type="evidence" value="ECO:0007669"/>
    <property type="project" value="TreeGrafter"/>
</dbReference>
<dbReference type="GO" id="GO:0015768">
    <property type="term" value="P:maltose transport"/>
    <property type="evidence" value="ECO:0007669"/>
    <property type="project" value="TreeGrafter"/>
</dbReference>
<organism evidence="5 6">
    <name type="scientific">Longispora fulva</name>
    <dbReference type="NCBI Taxonomy" id="619741"/>
    <lineage>
        <taxon>Bacteria</taxon>
        <taxon>Bacillati</taxon>
        <taxon>Actinomycetota</taxon>
        <taxon>Actinomycetes</taxon>
        <taxon>Micromonosporales</taxon>
        <taxon>Micromonosporaceae</taxon>
        <taxon>Longispora</taxon>
    </lineage>
</organism>
<dbReference type="Pfam" id="PF01547">
    <property type="entry name" value="SBP_bac_1"/>
    <property type="match status" value="1"/>
</dbReference>
<evidence type="ECO:0000256" key="2">
    <source>
        <dbReference type="ARBA" id="ARBA00022448"/>
    </source>
</evidence>
<dbReference type="GO" id="GO:0042956">
    <property type="term" value="P:maltodextrin transmembrane transport"/>
    <property type="evidence" value="ECO:0007669"/>
    <property type="project" value="TreeGrafter"/>
</dbReference>
<evidence type="ECO:0000256" key="4">
    <source>
        <dbReference type="SAM" id="SignalP"/>
    </source>
</evidence>
<reference evidence="5" key="1">
    <citation type="submission" date="2020-11" db="EMBL/GenBank/DDBJ databases">
        <title>Sequencing the genomes of 1000 actinobacteria strains.</title>
        <authorList>
            <person name="Klenk H.-P."/>
        </authorList>
    </citation>
    <scope>NUCLEOTIDE SEQUENCE</scope>
    <source>
        <strain evidence="5">DSM 45356</strain>
    </source>
</reference>
<name>A0A8J7GBC6_9ACTN</name>
<keyword evidence="2" id="KW-0813">Transport</keyword>
<feature type="signal peptide" evidence="4">
    <location>
        <begin position="1"/>
        <end position="20"/>
    </location>
</feature>
<dbReference type="Proteomes" id="UP000622552">
    <property type="component" value="Unassembled WGS sequence"/>
</dbReference>
<comment type="similarity">
    <text evidence="1">Belongs to the bacterial solute-binding protein 1 family.</text>
</comment>
<evidence type="ECO:0000313" key="5">
    <source>
        <dbReference type="EMBL" id="MBG6135324.1"/>
    </source>
</evidence>
<dbReference type="CDD" id="cd14748">
    <property type="entry name" value="PBP2_UgpB"/>
    <property type="match status" value="1"/>
</dbReference>
<sequence length="430" mass="46054">MKRTALVLAVALALAGCTSAGTETIAAAGTEATGTVEFWHFFTGREADAVAGAVKDFETAHPKIKVVVKDSQDDSKMVQAIAGGKGPDVGLSYSTDMVGKLCASGAWRDLSPYIGRDKVDMGGYPDLVKQYTEYKGKRCAMPFLADSYGLYVNKDQLAEAGITAVPRTLAELADAAKKLTKRSADGTIERAGFLPLFGFYENSASHWGPMVGGTWLKGDETSAIGTDPAWKDLLKWQKDLVDWYGYANLEKFKASLGDEFSADNAFHKGQVSMNVDGEFRAAFLKDQAPDVKFGVAPLPTLTADRHGGGYVTGNVIGVSKTAKNPEAAWELIRYLTNDTKAIVGLSNTLKNIPSTKAALAAPDLQLDADFKVFVDMFNNKNSSTTPPTSSGPAYQETFAKWLEEWQAGKATESGLAEVDKQVNAVLKLGG</sequence>
<dbReference type="AlphaFoldDB" id="A0A8J7GBC6"/>
<dbReference type="EMBL" id="JADOUF010000001">
    <property type="protein sequence ID" value="MBG6135324.1"/>
    <property type="molecule type" value="Genomic_DNA"/>
</dbReference>
<comment type="caution">
    <text evidence="5">The sequence shown here is derived from an EMBL/GenBank/DDBJ whole genome shotgun (WGS) entry which is preliminary data.</text>
</comment>
<dbReference type="PROSITE" id="PS51257">
    <property type="entry name" value="PROKAR_LIPOPROTEIN"/>
    <property type="match status" value="1"/>
</dbReference>
<dbReference type="Gene3D" id="3.40.190.10">
    <property type="entry name" value="Periplasmic binding protein-like II"/>
    <property type="match status" value="2"/>
</dbReference>
<keyword evidence="5" id="KW-0762">Sugar transport</keyword>
<evidence type="ECO:0000256" key="1">
    <source>
        <dbReference type="ARBA" id="ARBA00008520"/>
    </source>
</evidence>
<evidence type="ECO:0000313" key="6">
    <source>
        <dbReference type="Proteomes" id="UP000622552"/>
    </source>
</evidence>
<proteinExistence type="inferred from homology"/>
<evidence type="ECO:0000256" key="3">
    <source>
        <dbReference type="ARBA" id="ARBA00022729"/>
    </source>
</evidence>
<dbReference type="InterPro" id="IPR006059">
    <property type="entry name" value="SBP"/>
</dbReference>
<protein>
    <submittedName>
        <fullName evidence="5">Multiple sugar transport system substrate-binding protein</fullName>
    </submittedName>
</protein>
<gene>
    <name evidence="5" type="ORF">IW245_001518</name>
</gene>
<feature type="chain" id="PRO_5038735742" evidence="4">
    <location>
        <begin position="21"/>
        <end position="430"/>
    </location>
</feature>
<keyword evidence="3 4" id="KW-0732">Signal</keyword>
<dbReference type="PANTHER" id="PTHR30061:SF50">
    <property type="entry name" value="MALTOSE_MALTODEXTRIN-BINDING PERIPLASMIC PROTEIN"/>
    <property type="match status" value="1"/>
</dbReference>
<dbReference type="SUPFAM" id="SSF53850">
    <property type="entry name" value="Periplasmic binding protein-like II"/>
    <property type="match status" value="1"/>
</dbReference>
<dbReference type="GO" id="GO:1901982">
    <property type="term" value="F:maltose binding"/>
    <property type="evidence" value="ECO:0007669"/>
    <property type="project" value="TreeGrafter"/>
</dbReference>